<dbReference type="OrthoDB" id="9761519at2"/>
<dbReference type="SUPFAM" id="SSF49785">
    <property type="entry name" value="Galactose-binding domain-like"/>
    <property type="match status" value="1"/>
</dbReference>
<dbReference type="Proteomes" id="UP000310636">
    <property type="component" value="Unassembled WGS sequence"/>
</dbReference>
<dbReference type="PANTHER" id="PTHR36848">
    <property type="entry name" value="DNA-BINDING PROTEIN (PUTATIVE SECRETED PROTEIN)-RELATED"/>
    <property type="match status" value="1"/>
</dbReference>
<keyword evidence="2" id="KW-1185">Reference proteome</keyword>
<name>A0A4S4BSC7_9BACL</name>
<accession>A0A4S4BSC7</accession>
<proteinExistence type="predicted"/>
<comment type="caution">
    <text evidence="1">The sequence shown here is derived from an EMBL/GenBank/DDBJ whole genome shotgun (WGS) entry which is preliminary data.</text>
</comment>
<dbReference type="PANTHER" id="PTHR36848:SF2">
    <property type="entry name" value="SECRETED PROTEIN"/>
    <property type="match status" value="1"/>
</dbReference>
<evidence type="ECO:0000313" key="2">
    <source>
        <dbReference type="Proteomes" id="UP000310636"/>
    </source>
</evidence>
<dbReference type="AlphaFoldDB" id="A0A4S4BSC7"/>
<organism evidence="1 2">
    <name type="scientific">Cohnella fermenti</name>
    <dbReference type="NCBI Taxonomy" id="2565925"/>
    <lineage>
        <taxon>Bacteria</taxon>
        <taxon>Bacillati</taxon>
        <taxon>Bacillota</taxon>
        <taxon>Bacilli</taxon>
        <taxon>Bacillales</taxon>
        <taxon>Paenibacillaceae</taxon>
        <taxon>Cohnella</taxon>
    </lineage>
</organism>
<protein>
    <recommendedName>
        <fullName evidence="3">Glycosyl hydrolases family 2 sugar binding domain-containing protein</fullName>
    </recommendedName>
</protein>
<dbReference type="RefSeq" id="WP_136370743.1">
    <property type="nucleotide sequence ID" value="NZ_SSOB01000018.1"/>
</dbReference>
<dbReference type="InterPro" id="IPR008979">
    <property type="entry name" value="Galactose-bd-like_sf"/>
</dbReference>
<evidence type="ECO:0000313" key="1">
    <source>
        <dbReference type="EMBL" id="THF77769.1"/>
    </source>
</evidence>
<dbReference type="Gene3D" id="2.60.120.260">
    <property type="entry name" value="Galactose-binding domain-like"/>
    <property type="match status" value="1"/>
</dbReference>
<gene>
    <name evidence="1" type="ORF">E6C55_15635</name>
</gene>
<evidence type="ECO:0008006" key="3">
    <source>
        <dbReference type="Google" id="ProtNLM"/>
    </source>
</evidence>
<dbReference type="InterPro" id="IPR053161">
    <property type="entry name" value="Ulvan_degrading_GH"/>
</dbReference>
<sequence>MKTYDRLRKQFEQPPAEFSPIPFWFWNDALSREELIRQIHDFHAKEVHGFVLHPRMGLPRSMPYLSEAYLELVEAAVAEADKLGMRVILYDEGMYPSGSACGMVVRQNPDFASLGLEMREIASGPGLGQGHGAEKAATNQEEAARVDTAIVPFSLQAGEKAVSALAVRKRSDTEIEAGSAIRLAVAENAVRFEPPEDGDWSVLLFVETPSRGTIRGVHPGQDDGEPDAPLAADLLNPEAVQAFIALTHEKYYNKLKRYFGTTVFAMFTDEPDLLGRGHKQRLKPWTSGFLDEFLAGGGRETDLAALWFDAGEATGRIRDGYEAAIRKRLARTYYKPLADWCEAHGIALTGHPAVSNDIGLLEHFHIPGQDVVWRYIAPEEGKAIDGVHSTMGKCSSDAARHRGRRRNLNECFGVCGVEGGWALSADNMKWYLDWLFVRGVNLISPHAFYYSIRDERRDERPPDVGPNNIWWPEYARFSRYIKRMSWLMTDSANTAKVAVLAGAEYLPWNAVKPLYEHQIEFNYLEEELLRSSYRLVDGTIRIAEQAYTVVLIEDGARLEADTWRLLEAFVQQGGVVLDASPDERSAMEVGQRCVSLSDISQAVLNALGREAQLQPAQPSIRISCVVKDGVTFHVIVNEGEERYEGKLRAAQAGYAERWDPWTGAIEAARAIPVAEGGTSIEFGIDRRECVVIAIDPSREAEPIETSADRGVELADLSDNWQVQGEHVNGEVRTLASWMEWDGMRCFSGTVVYEKGFGLPDSGSYCDSDSPQEPTVTLDLGDAHELVRVFVNDREIGVRMWKPYTFTIGRELLRESNKLRVEVTNSLSNRYDRRSLPSGLLGPVTMQTISKHSSKE</sequence>
<dbReference type="EMBL" id="SSOB01000018">
    <property type="protein sequence ID" value="THF77769.1"/>
    <property type="molecule type" value="Genomic_DNA"/>
</dbReference>
<reference evidence="1 2" key="1">
    <citation type="submission" date="2019-04" db="EMBL/GenBank/DDBJ databases">
        <title>Cohnella sp. nov. isolated from preserved vegetables.</title>
        <authorList>
            <person name="Lin S.-Y."/>
            <person name="Hung M.-H."/>
            <person name="Young C.-C."/>
        </authorList>
    </citation>
    <scope>NUCLEOTIDE SEQUENCE [LARGE SCALE GENOMIC DNA]</scope>
    <source>
        <strain evidence="1 2">CC-MHH1044</strain>
    </source>
</reference>